<sequence>MKPVEKMAARILARHKLSPPYDLDDLAKEYGTVEYIHIPFKADGITIGIGGEEKPQIIIDDSAPDTRKKFTLAHELGHIIIPWHTGTIVSHIECIRTNIEYEEMESEANSFAAELLIPNAWLLKIQNDFIDFESFVKYVLDSTGASRDAVFIKLFNTIEFPIICAQINEFGEIIKHYRTRSVSITRDITGENVYAGDIFATEAFEEQFELLDRSYKVWKFKNVEINETDPRPWRVILSEILEETGRKDLLGRINAILPSQYQSHKEKTEIELCSLVIRAYDGRGGFDEVISHPLFPQYVIKRIRELVAKKKNK</sequence>
<dbReference type="RefSeq" id="WP_353303632.1">
    <property type="nucleotide sequence ID" value="NZ_BAABWN010000009.1"/>
</dbReference>
<evidence type="ECO:0000313" key="2">
    <source>
        <dbReference type="EMBL" id="GAA6168959.1"/>
    </source>
</evidence>
<dbReference type="Proteomes" id="UP001465153">
    <property type="component" value="Unassembled WGS sequence"/>
</dbReference>
<organism evidence="2 3">
    <name type="scientific">Sessilibacter corallicola</name>
    <dbReference type="NCBI Taxonomy" id="2904075"/>
    <lineage>
        <taxon>Bacteria</taxon>
        <taxon>Pseudomonadati</taxon>
        <taxon>Pseudomonadota</taxon>
        <taxon>Gammaproteobacteria</taxon>
        <taxon>Cellvibrionales</taxon>
        <taxon>Cellvibrionaceae</taxon>
        <taxon>Sessilibacter</taxon>
    </lineage>
</organism>
<evidence type="ECO:0000259" key="1">
    <source>
        <dbReference type="Pfam" id="PF06114"/>
    </source>
</evidence>
<comment type="caution">
    <text evidence="2">The sequence shown here is derived from an EMBL/GenBank/DDBJ whole genome shotgun (WGS) entry which is preliminary data.</text>
</comment>
<protein>
    <recommendedName>
        <fullName evidence="1">IrrE N-terminal-like domain-containing protein</fullName>
    </recommendedName>
</protein>
<evidence type="ECO:0000313" key="3">
    <source>
        <dbReference type="Proteomes" id="UP001465153"/>
    </source>
</evidence>
<proteinExistence type="predicted"/>
<dbReference type="Gene3D" id="1.10.10.2910">
    <property type="match status" value="1"/>
</dbReference>
<dbReference type="InterPro" id="IPR010359">
    <property type="entry name" value="IrrE_HExxH"/>
</dbReference>
<dbReference type="InterPro" id="IPR052345">
    <property type="entry name" value="Rad_response_metalloprotease"/>
</dbReference>
<gene>
    <name evidence="2" type="ORF">NBRC116591_27700</name>
</gene>
<name>A0ABQ0ABC8_9GAMM</name>
<dbReference type="Pfam" id="PF06114">
    <property type="entry name" value="Peptidase_M78"/>
    <property type="match status" value="1"/>
</dbReference>
<feature type="domain" description="IrrE N-terminal-like" evidence="1">
    <location>
        <begin position="54"/>
        <end position="133"/>
    </location>
</feature>
<keyword evidence="3" id="KW-1185">Reference proteome</keyword>
<dbReference type="PANTHER" id="PTHR43236:SF1">
    <property type="entry name" value="BLL7220 PROTEIN"/>
    <property type="match status" value="1"/>
</dbReference>
<dbReference type="PANTHER" id="PTHR43236">
    <property type="entry name" value="ANTITOXIN HIGA1"/>
    <property type="match status" value="1"/>
</dbReference>
<dbReference type="EMBL" id="BAABWN010000009">
    <property type="protein sequence ID" value="GAA6168959.1"/>
    <property type="molecule type" value="Genomic_DNA"/>
</dbReference>
<reference evidence="2 3" key="1">
    <citation type="submission" date="2024-04" db="EMBL/GenBank/DDBJ databases">
        <title>Draft genome sequence of Sessilibacter corallicola NBRC 116591.</title>
        <authorList>
            <person name="Miyakawa T."/>
            <person name="Kusuya Y."/>
            <person name="Miura T."/>
        </authorList>
    </citation>
    <scope>NUCLEOTIDE SEQUENCE [LARGE SCALE GENOMIC DNA]</scope>
    <source>
        <strain evidence="2 3">KU-00831-HH</strain>
    </source>
</reference>
<accession>A0ABQ0ABC8</accession>